<dbReference type="AlphaFoldDB" id="A0A1Q8CTZ7"/>
<name>A0A1Q8CTZ7_9PSEU</name>
<comment type="caution">
    <text evidence="2">The sequence shown here is derived from an EMBL/GenBank/DDBJ whole genome shotgun (WGS) entry which is preliminary data.</text>
</comment>
<dbReference type="OrthoDB" id="9761935at2"/>
<dbReference type="Proteomes" id="UP000185596">
    <property type="component" value="Unassembled WGS sequence"/>
</dbReference>
<organism evidence="2 3">
    <name type="scientific">Actinophytocola xanthii</name>
    <dbReference type="NCBI Taxonomy" id="1912961"/>
    <lineage>
        <taxon>Bacteria</taxon>
        <taxon>Bacillati</taxon>
        <taxon>Actinomycetota</taxon>
        <taxon>Actinomycetes</taxon>
        <taxon>Pseudonocardiales</taxon>
        <taxon>Pseudonocardiaceae</taxon>
    </lineage>
</organism>
<protein>
    <recommendedName>
        <fullName evidence="1">CHAT domain-containing protein</fullName>
    </recommendedName>
</protein>
<dbReference type="Gene3D" id="1.25.40.10">
    <property type="entry name" value="Tetratricopeptide repeat domain"/>
    <property type="match status" value="1"/>
</dbReference>
<keyword evidence="3" id="KW-1185">Reference proteome</keyword>
<dbReference type="Pfam" id="PF12770">
    <property type="entry name" value="CHAT"/>
    <property type="match status" value="1"/>
</dbReference>
<evidence type="ECO:0000259" key="1">
    <source>
        <dbReference type="Pfam" id="PF12770"/>
    </source>
</evidence>
<reference evidence="2 3" key="1">
    <citation type="submission" date="2016-12" db="EMBL/GenBank/DDBJ databases">
        <title>The draft genome sequence of Actinophytocola sp. 11-183.</title>
        <authorList>
            <person name="Wang W."/>
            <person name="Yuan L."/>
        </authorList>
    </citation>
    <scope>NUCLEOTIDE SEQUENCE [LARGE SCALE GENOMIC DNA]</scope>
    <source>
        <strain evidence="2 3">11-183</strain>
    </source>
</reference>
<feature type="domain" description="CHAT" evidence="1">
    <location>
        <begin position="616"/>
        <end position="846"/>
    </location>
</feature>
<gene>
    <name evidence="2" type="ORF">BU204_09290</name>
</gene>
<dbReference type="SMART" id="SM00028">
    <property type="entry name" value="TPR"/>
    <property type="match status" value="4"/>
</dbReference>
<dbReference type="STRING" id="1912961.BU204_09290"/>
<dbReference type="EMBL" id="MSIE01000014">
    <property type="protein sequence ID" value="OLF17829.1"/>
    <property type="molecule type" value="Genomic_DNA"/>
</dbReference>
<dbReference type="InterPro" id="IPR024983">
    <property type="entry name" value="CHAT_dom"/>
</dbReference>
<dbReference type="InterPro" id="IPR011990">
    <property type="entry name" value="TPR-like_helical_dom_sf"/>
</dbReference>
<sequence length="873" mass="94224">MEAAGALRKKAVDEAQAGRSPEAIKLLRLALRSLPVTSGHPDVAAIRARVLATLAFCEAETGSVADGLMHLGTASDLVAGLPEGPLRSALQGLVDHQHGVILLRARRTVDALALFDRAIPLLEEAEGTPAGNPELLAVAYMNRGFGYAELGRPGPAERDQKRCLELAVEHDLPTIQGKALGNLGEIAQLVGDIPGALVHHEQAEQSFRLIAPALVPRTQIDQARALLSAGVLDDAARHLDEALPVLREHRNGQDLAEAEVARAAVALLQDDRELARQLAGSAHRRFLKRGNEAWAEVAALTRMRAEVDLALNGRPRRSSYAKAEQLAERLAEVGLPDESAMARMLAVRLALRRGEIDTAEAFLERVPPPRKLSPIDHKMLLRLCRAEVALARGQTRRALAQAKAGLDELGTARDRMGGLDLVCGTAVHGLELARLAVNVVLADARTEADARRVLSWQEKTRAQVYRYEPQPAIEDPELADAVAELRTVLRTMQQARLERRPTAHLERRSTVLQREVSRLGWHTSHWGKPRPVCPPDEVVARLDDRAMISFAGPGDELAAVVVSGGRTHLFRLGSQERVLEVARQLHADLDALAPDDLIEPLVNAVSRSAANRIMKLDEYLFGPNGIPQELIEGRELVIVPFGGLYSVPWESLPALRGRAVSVAPSATAWISAADTHRTGGKVVLVCGPDLPESVSELEHLRTVYPDAIILEGERATTGAVLAAMDGAKLVHIAAHGTHEPNNAMFSRLELVDGGLLAHEVARLHRPPEHIVLAACELALSHIRPGDEPLGFAGAMLASGSRTVVAAVNRVGHRSAARTMTDYHRLLSTLSSDLAEAMTDYHRRLASGITPARALAEATATDPLRRPFILLGAG</sequence>
<evidence type="ECO:0000313" key="2">
    <source>
        <dbReference type="EMBL" id="OLF17829.1"/>
    </source>
</evidence>
<dbReference type="InterPro" id="IPR019734">
    <property type="entry name" value="TPR_rpt"/>
</dbReference>
<evidence type="ECO:0000313" key="3">
    <source>
        <dbReference type="Proteomes" id="UP000185596"/>
    </source>
</evidence>
<dbReference type="SUPFAM" id="SSF48452">
    <property type="entry name" value="TPR-like"/>
    <property type="match status" value="1"/>
</dbReference>
<accession>A0A1Q8CTZ7</accession>
<proteinExistence type="predicted"/>